<dbReference type="AlphaFoldDB" id="A0A482IJX2"/>
<evidence type="ECO:0000313" key="3">
    <source>
        <dbReference type="EMBL" id="QBP08266.1"/>
    </source>
</evidence>
<sequence length="885" mass="95022">MPSQSSLPLEGPDAPALMAGQLALPVPDGHLDELRLPDGALRECWARFFSVLGDPPPDALNAHASAVARQIRQNGVTYNIRADQGDGARAWQLEVFPLLVPEQDWAIIEAGVAQRATLANAIMADIYGPQLLLKRGLLPPGLVYGHPGYMRPLKGYRPPGGSYLQTVAVDLVHTANGWTVIAHRTETPSGMGYALENRLIVSGQFAEAFREMRVRRLPQAFAQLISTLALAPQMPQTPLTPQTGEPGSPRPLQAGRQIVLLSPGPYNETFFEHTFLARYLGITLVEGKDLTVRNDVVYLKTFGGLERVDVILRRLDDVFCDPLELRGDSMIGVPGLLEAMRAGNVMVSNVPGSGFLESPAIHGFLPGVAQALLGEPLVLPAVSSWWCGEAPAWQEALGLLDEAFVMPTYPRTPADAPLGMEQGLQKLADWRARIDASPDRYTVQAPLPLSHMPCWEPDGLGGGRIGSRPAMLRVFAIADGNGGWQVMPGGFTRLAPPHREAVSMQIGGTSADTWVLSSQPTHAVPLISARAGLAAMSATAGSALARQLTVSSRAAENLYWAGRYAERAENLVRLCRQILGSIESNDETDDGTLTMIGDLATWFGLVPPQTPSPRASLRAFEYALVSTLANPDAGSGLGPTLASHAGAANEIRNRLSNDHWRTILAARNDFRDAMQAACPDGPSAGEGAYDRSKVLAALEHLSMQLGAISGAQGDRMARDAAWRLVFIGRHIERLGTLALFLEVAERSGALYSRSGVDLLLHLFDSTLSFRSLFPGRADVPALVDLLVLDPTNPRGIYGVLDRLRAKLVQLPTGATGQARVPLAEMLPPASALPSRTLLCASNRQGRHVTLGALCDQLGARMAKLSEEIGGRYFSHAGVTIETELP</sequence>
<dbReference type="OrthoDB" id="9804079at2"/>
<dbReference type="PANTHER" id="PTHR34595">
    <property type="entry name" value="BLR5612 PROTEIN"/>
    <property type="match status" value="1"/>
</dbReference>
<dbReference type="Pfam" id="PF14403">
    <property type="entry name" value="CP_ATPgrasp_2"/>
    <property type="match status" value="1"/>
</dbReference>
<dbReference type="PANTHER" id="PTHR34595:SF2">
    <property type="entry name" value="BLR2978 PROTEIN"/>
    <property type="match status" value="1"/>
</dbReference>
<proteinExistence type="predicted"/>
<feature type="domain" description="DUF403" evidence="1">
    <location>
        <begin position="551"/>
        <end position="873"/>
    </location>
</feature>
<evidence type="ECO:0000259" key="1">
    <source>
        <dbReference type="Pfam" id="PF04168"/>
    </source>
</evidence>
<dbReference type="Gene3D" id="3.40.50.11290">
    <property type="match status" value="1"/>
</dbReference>
<dbReference type="EMBL" id="CP037900">
    <property type="protein sequence ID" value="QBP08266.1"/>
    <property type="molecule type" value="Genomic_DNA"/>
</dbReference>
<dbReference type="SUPFAM" id="SSF56059">
    <property type="entry name" value="Glutathione synthetase ATP-binding domain-like"/>
    <property type="match status" value="1"/>
</dbReference>
<dbReference type="InterPro" id="IPR051680">
    <property type="entry name" value="ATP-dep_Glu-Cys_Ligase-2"/>
</dbReference>
<dbReference type="RefSeq" id="WP_017512894.1">
    <property type="nucleotide sequence ID" value="NZ_CP037900.1"/>
</dbReference>
<gene>
    <name evidence="3" type="ORF">DDF84_000210</name>
</gene>
<reference evidence="3 4" key="1">
    <citation type="submission" date="2019-03" db="EMBL/GenBank/DDBJ databases">
        <title>Comparative insights into the high quality Complete genome sequence of highly metal resistant Cupriavidus metallidurans strain BS1 isolated from a gold-copper mine.</title>
        <authorList>
            <person name="Mazhar H.S."/>
            <person name="Rensing C."/>
        </authorList>
    </citation>
    <scope>NUCLEOTIDE SEQUENCE [LARGE SCALE GENOMIC DNA]</scope>
    <source>
        <strain evidence="3 4">BS1</strain>
    </source>
</reference>
<dbReference type="InterPro" id="IPR007296">
    <property type="entry name" value="DUF403"/>
</dbReference>
<protein>
    <submittedName>
        <fullName evidence="3">Uncharacterized protein</fullName>
    </submittedName>
</protein>
<dbReference type="InterPro" id="IPR025841">
    <property type="entry name" value="CP_ATPgrasp_2"/>
</dbReference>
<dbReference type="Pfam" id="PF04168">
    <property type="entry name" value="Alpha-E"/>
    <property type="match status" value="1"/>
</dbReference>
<feature type="domain" description="Circularly permuted ATP-grasp type 2" evidence="2">
    <location>
        <begin position="97"/>
        <end position="495"/>
    </location>
</feature>
<name>A0A482IJX2_9BURK</name>
<evidence type="ECO:0000313" key="4">
    <source>
        <dbReference type="Proteomes" id="UP000253772"/>
    </source>
</evidence>
<accession>A0A482IJX2</accession>
<organism evidence="3 4">
    <name type="scientific">Cupriavidus metallidurans</name>
    <dbReference type="NCBI Taxonomy" id="119219"/>
    <lineage>
        <taxon>Bacteria</taxon>
        <taxon>Pseudomonadati</taxon>
        <taxon>Pseudomonadota</taxon>
        <taxon>Betaproteobacteria</taxon>
        <taxon>Burkholderiales</taxon>
        <taxon>Burkholderiaceae</taxon>
        <taxon>Cupriavidus</taxon>
    </lineage>
</organism>
<dbReference type="Proteomes" id="UP000253772">
    <property type="component" value="Chromosome c1"/>
</dbReference>
<evidence type="ECO:0000259" key="2">
    <source>
        <dbReference type="Pfam" id="PF14403"/>
    </source>
</evidence>